<keyword evidence="5" id="KW-1185">Reference proteome</keyword>
<dbReference type="InterPro" id="IPR052155">
    <property type="entry name" value="Biofilm_reg_signaling"/>
</dbReference>
<dbReference type="SMART" id="SM00052">
    <property type="entry name" value="EAL"/>
    <property type="match status" value="1"/>
</dbReference>
<dbReference type="PANTHER" id="PTHR44757:SF2">
    <property type="entry name" value="BIOFILM ARCHITECTURE MAINTENANCE PROTEIN MBAA"/>
    <property type="match status" value="1"/>
</dbReference>
<dbReference type="PROSITE" id="PS50112">
    <property type="entry name" value="PAS"/>
    <property type="match status" value="1"/>
</dbReference>
<dbReference type="InterPro" id="IPR029787">
    <property type="entry name" value="Nucleotide_cyclase"/>
</dbReference>
<dbReference type="PROSITE" id="PS50887">
    <property type="entry name" value="GGDEF"/>
    <property type="match status" value="1"/>
</dbReference>
<dbReference type="CDD" id="cd01948">
    <property type="entry name" value="EAL"/>
    <property type="match status" value="1"/>
</dbReference>
<evidence type="ECO:0000259" key="3">
    <source>
        <dbReference type="PROSITE" id="PS50887"/>
    </source>
</evidence>
<dbReference type="SUPFAM" id="SSF55785">
    <property type="entry name" value="PYP-like sensor domain (PAS domain)"/>
    <property type="match status" value="2"/>
</dbReference>
<evidence type="ECO:0000259" key="1">
    <source>
        <dbReference type="PROSITE" id="PS50112"/>
    </source>
</evidence>
<dbReference type="InterPro" id="IPR000160">
    <property type="entry name" value="GGDEF_dom"/>
</dbReference>
<dbReference type="CDD" id="cd01949">
    <property type="entry name" value="GGDEF"/>
    <property type="match status" value="1"/>
</dbReference>
<dbReference type="NCBIfam" id="TIGR00229">
    <property type="entry name" value="sensory_box"/>
    <property type="match status" value="1"/>
</dbReference>
<dbReference type="CDD" id="cd00130">
    <property type="entry name" value="PAS"/>
    <property type="match status" value="2"/>
</dbReference>
<dbReference type="Pfam" id="PF00990">
    <property type="entry name" value="GGDEF"/>
    <property type="match status" value="1"/>
</dbReference>
<dbReference type="Proteomes" id="UP001501218">
    <property type="component" value="Unassembled WGS sequence"/>
</dbReference>
<dbReference type="Pfam" id="PF00563">
    <property type="entry name" value="EAL"/>
    <property type="match status" value="1"/>
</dbReference>
<feature type="domain" description="PAS" evidence="1">
    <location>
        <begin position="201"/>
        <end position="256"/>
    </location>
</feature>
<dbReference type="EMBL" id="BAAARA010000003">
    <property type="protein sequence ID" value="GAA2338222.1"/>
    <property type="molecule type" value="Genomic_DNA"/>
</dbReference>
<dbReference type="Pfam" id="PF08448">
    <property type="entry name" value="PAS_4"/>
    <property type="match status" value="1"/>
</dbReference>
<dbReference type="SUPFAM" id="SSF55073">
    <property type="entry name" value="Nucleotide cyclase"/>
    <property type="match status" value="1"/>
</dbReference>
<dbReference type="InterPro" id="IPR043128">
    <property type="entry name" value="Rev_trsase/Diguanyl_cyclase"/>
</dbReference>
<feature type="domain" description="EAL" evidence="2">
    <location>
        <begin position="490"/>
        <end position="743"/>
    </location>
</feature>
<dbReference type="SMART" id="SM00091">
    <property type="entry name" value="PAS"/>
    <property type="match status" value="2"/>
</dbReference>
<dbReference type="InterPro" id="IPR035965">
    <property type="entry name" value="PAS-like_dom_sf"/>
</dbReference>
<dbReference type="InterPro" id="IPR013656">
    <property type="entry name" value="PAS_4"/>
</dbReference>
<dbReference type="SUPFAM" id="SSF141868">
    <property type="entry name" value="EAL domain-like"/>
    <property type="match status" value="1"/>
</dbReference>
<name>A0ABN3FUY7_9PSEU</name>
<dbReference type="NCBIfam" id="TIGR00254">
    <property type="entry name" value="GGDEF"/>
    <property type="match status" value="1"/>
</dbReference>
<proteinExistence type="predicted"/>
<dbReference type="InterPro" id="IPR035919">
    <property type="entry name" value="EAL_sf"/>
</dbReference>
<dbReference type="PROSITE" id="PS50883">
    <property type="entry name" value="EAL"/>
    <property type="match status" value="1"/>
</dbReference>
<evidence type="ECO:0000313" key="4">
    <source>
        <dbReference type="EMBL" id="GAA2338222.1"/>
    </source>
</evidence>
<feature type="domain" description="GGDEF" evidence="3">
    <location>
        <begin position="349"/>
        <end position="481"/>
    </location>
</feature>
<dbReference type="Gene3D" id="3.20.20.450">
    <property type="entry name" value="EAL domain"/>
    <property type="match status" value="1"/>
</dbReference>
<dbReference type="SMART" id="SM00267">
    <property type="entry name" value="GGDEF"/>
    <property type="match status" value="1"/>
</dbReference>
<sequence length="757" mass="82506">MPARRESVDLARYGPRSPAAGEVDYRGVFQASSSPAMVLDTNLIIRDANPAYLRATGRGLADLVGRHIFDAFPDNPDDPDANGTANLNASLQAVLATRAAQSMGVQKYDVPDSGSFVEKYWSPVNSPIFAEDGELVGILHRVEDVTEFRDDLIRALRYSSTHGRVDPSTDVEVNRRFTEYAAAAMANTRLYGELASKLGWASQRFADLFDLVPVGIGVLDETDHLVDANSSLCELLGTTRADLVGTAGRELLSGDDPGTIIPGADARPEEHARERMLQGADGLFVHCKIHCAVSQHDRGDRAWLAVFQDITEQQRRAEELHYQATHDNLTGLVNRQGITEFLDEVCRNPGLAVLLCDVDNFKRINDSLGHAAGDELLVALARRLRRSLPAGVLPARLSGDEFLVIYPEVERHGDLRACADVVRDLLSTVVPVRGQRLGVSAAVGAAVVTEEASSEDLLRFADAALFEAKRRGPGQVAIAEPAMTTSVTERLYLEEELRTALERNELALHYQPIVDRNGDVIMAEALLRWPHPERGLLMPNIVLPVAEQGGLLPALDRWVLRTALTEAASWHTPQHPAVGITVNLLGLRPGDPSFVEQVADIVEASGIDWDRVVLELSEASFVDRDNQTRHAFSAINARGARFAVDDFGTGYSSLARLKDLPAQIIKLDRQFTADVHTDPADRSIAGAVADMARAMHRDCIAEGVETSEQLAQLDAVGLQAFQGWLFAPAIPPEQFRALLTEGRCQRVGSAATAQVRP</sequence>
<dbReference type="Pfam" id="PF13426">
    <property type="entry name" value="PAS_9"/>
    <property type="match status" value="1"/>
</dbReference>
<dbReference type="Gene3D" id="3.30.450.20">
    <property type="entry name" value="PAS domain"/>
    <property type="match status" value="2"/>
</dbReference>
<dbReference type="PANTHER" id="PTHR44757">
    <property type="entry name" value="DIGUANYLATE CYCLASE DGCP"/>
    <property type="match status" value="1"/>
</dbReference>
<organism evidence="4 5">
    <name type="scientific">Saccharopolyspora halophila</name>
    <dbReference type="NCBI Taxonomy" id="405551"/>
    <lineage>
        <taxon>Bacteria</taxon>
        <taxon>Bacillati</taxon>
        <taxon>Actinomycetota</taxon>
        <taxon>Actinomycetes</taxon>
        <taxon>Pseudonocardiales</taxon>
        <taxon>Pseudonocardiaceae</taxon>
        <taxon>Saccharopolyspora</taxon>
    </lineage>
</organism>
<reference evidence="4 5" key="1">
    <citation type="journal article" date="2019" name="Int. J. Syst. Evol. Microbiol.">
        <title>The Global Catalogue of Microorganisms (GCM) 10K type strain sequencing project: providing services to taxonomists for standard genome sequencing and annotation.</title>
        <authorList>
            <consortium name="The Broad Institute Genomics Platform"/>
            <consortium name="The Broad Institute Genome Sequencing Center for Infectious Disease"/>
            <person name="Wu L."/>
            <person name="Ma J."/>
        </authorList>
    </citation>
    <scope>NUCLEOTIDE SEQUENCE [LARGE SCALE GENOMIC DNA]</scope>
    <source>
        <strain evidence="4 5">JCM 16221</strain>
    </source>
</reference>
<evidence type="ECO:0000313" key="5">
    <source>
        <dbReference type="Proteomes" id="UP001501218"/>
    </source>
</evidence>
<evidence type="ECO:0000259" key="2">
    <source>
        <dbReference type="PROSITE" id="PS50883"/>
    </source>
</evidence>
<comment type="caution">
    <text evidence="4">The sequence shown here is derived from an EMBL/GenBank/DDBJ whole genome shotgun (WGS) entry which is preliminary data.</text>
</comment>
<dbReference type="Gene3D" id="3.30.70.270">
    <property type="match status" value="1"/>
</dbReference>
<accession>A0ABN3FUY7</accession>
<dbReference type="InterPro" id="IPR000014">
    <property type="entry name" value="PAS"/>
</dbReference>
<dbReference type="InterPro" id="IPR001633">
    <property type="entry name" value="EAL_dom"/>
</dbReference>
<gene>
    <name evidence="4" type="ORF">GCM10009854_13060</name>
</gene>
<protein>
    <submittedName>
        <fullName evidence="4">Uncharacterized protein</fullName>
    </submittedName>
</protein>